<feature type="transmembrane region" description="Helical" evidence="7">
    <location>
        <begin position="376"/>
        <end position="398"/>
    </location>
</feature>
<organism evidence="8 9">
    <name type="scientific">Helianthus annuus</name>
    <name type="common">Common sunflower</name>
    <dbReference type="NCBI Taxonomy" id="4232"/>
    <lineage>
        <taxon>Eukaryota</taxon>
        <taxon>Viridiplantae</taxon>
        <taxon>Streptophyta</taxon>
        <taxon>Embryophyta</taxon>
        <taxon>Tracheophyta</taxon>
        <taxon>Spermatophyta</taxon>
        <taxon>Magnoliopsida</taxon>
        <taxon>eudicotyledons</taxon>
        <taxon>Gunneridae</taxon>
        <taxon>Pentapetalae</taxon>
        <taxon>asterids</taxon>
        <taxon>campanulids</taxon>
        <taxon>Asterales</taxon>
        <taxon>Asteraceae</taxon>
        <taxon>Asteroideae</taxon>
        <taxon>Heliantheae alliance</taxon>
        <taxon>Heliantheae</taxon>
        <taxon>Helianthus</taxon>
    </lineage>
</organism>
<evidence type="ECO:0000256" key="6">
    <source>
        <dbReference type="SAM" id="MobiDB-lite"/>
    </source>
</evidence>
<dbReference type="GO" id="GO:0005886">
    <property type="term" value="C:plasma membrane"/>
    <property type="evidence" value="ECO:0000318"/>
    <property type="project" value="GO_Central"/>
</dbReference>
<keyword evidence="4 7" id="KW-1133">Transmembrane helix</keyword>
<dbReference type="Pfam" id="PF03381">
    <property type="entry name" value="CDC50"/>
    <property type="match status" value="1"/>
</dbReference>
<dbReference type="AlphaFoldDB" id="A0A251RL99"/>
<dbReference type="InterPro" id="IPR005045">
    <property type="entry name" value="CDC50/LEM3_fam"/>
</dbReference>
<keyword evidence="9" id="KW-1185">Reference proteome</keyword>
<feature type="transmembrane region" description="Helical" evidence="7">
    <location>
        <begin position="632"/>
        <end position="657"/>
    </location>
</feature>
<evidence type="ECO:0000313" key="9">
    <source>
        <dbReference type="Proteomes" id="UP000215914"/>
    </source>
</evidence>
<reference evidence="9" key="1">
    <citation type="journal article" date="2017" name="Nature">
        <title>The sunflower genome provides insights into oil metabolism, flowering and Asterid evolution.</title>
        <authorList>
            <person name="Badouin H."/>
            <person name="Gouzy J."/>
            <person name="Grassa C.J."/>
            <person name="Murat F."/>
            <person name="Staton S.E."/>
            <person name="Cottret L."/>
            <person name="Lelandais-Briere C."/>
            <person name="Owens G.L."/>
            <person name="Carrere S."/>
            <person name="Mayjonade B."/>
            <person name="Legrand L."/>
            <person name="Gill N."/>
            <person name="Kane N.C."/>
            <person name="Bowers J.E."/>
            <person name="Hubner S."/>
            <person name="Bellec A."/>
            <person name="Berard A."/>
            <person name="Berges H."/>
            <person name="Blanchet N."/>
            <person name="Boniface M.C."/>
            <person name="Brunel D."/>
            <person name="Catrice O."/>
            <person name="Chaidir N."/>
            <person name="Claudel C."/>
            <person name="Donnadieu C."/>
            <person name="Faraut T."/>
            <person name="Fievet G."/>
            <person name="Helmstetter N."/>
            <person name="King M."/>
            <person name="Knapp S.J."/>
            <person name="Lai Z."/>
            <person name="Le Paslier M.C."/>
            <person name="Lippi Y."/>
            <person name="Lorenzon L."/>
            <person name="Mandel J.R."/>
            <person name="Marage G."/>
            <person name="Marchand G."/>
            <person name="Marquand E."/>
            <person name="Bret-Mestries E."/>
            <person name="Morien E."/>
            <person name="Nambeesan S."/>
            <person name="Nguyen T."/>
            <person name="Pegot-Espagnet P."/>
            <person name="Pouilly N."/>
            <person name="Raftis F."/>
            <person name="Sallet E."/>
            <person name="Schiex T."/>
            <person name="Thomas J."/>
            <person name="Vandecasteele C."/>
            <person name="Vares D."/>
            <person name="Vear F."/>
            <person name="Vautrin S."/>
            <person name="Crespi M."/>
            <person name="Mangin B."/>
            <person name="Burke J.M."/>
            <person name="Salse J."/>
            <person name="Munos S."/>
            <person name="Vincourt P."/>
            <person name="Rieseberg L.H."/>
            <person name="Langlade N.B."/>
        </authorList>
    </citation>
    <scope>NUCLEOTIDE SEQUENCE [LARGE SCALE GENOMIC DNA]</scope>
    <source>
        <strain evidence="9">cv. SF193</strain>
    </source>
</reference>
<comment type="subcellular location">
    <subcellularLocation>
        <location evidence="1">Membrane</location>
    </subcellularLocation>
</comment>
<proteinExistence type="inferred from homology"/>
<keyword evidence="3 7" id="KW-0812">Transmembrane</keyword>
<evidence type="ECO:0000256" key="1">
    <source>
        <dbReference type="ARBA" id="ARBA00004370"/>
    </source>
</evidence>
<evidence type="ECO:0000256" key="7">
    <source>
        <dbReference type="SAM" id="Phobius"/>
    </source>
</evidence>
<keyword evidence="5 7" id="KW-0472">Membrane</keyword>
<dbReference type="PANTHER" id="PTHR10926:SF59">
    <property type="entry name" value="CDC50_LEM3 FAMILY-RELATED"/>
    <property type="match status" value="1"/>
</dbReference>
<dbReference type="InParanoid" id="A0A251RL99"/>
<dbReference type="EMBL" id="CM007906">
    <property type="protein sequence ID" value="OTF85052.1"/>
    <property type="molecule type" value="Genomic_DNA"/>
</dbReference>
<evidence type="ECO:0000256" key="3">
    <source>
        <dbReference type="ARBA" id="ARBA00022692"/>
    </source>
</evidence>
<feature type="region of interest" description="Disordered" evidence="6">
    <location>
        <begin position="469"/>
        <end position="490"/>
    </location>
</feature>
<protein>
    <submittedName>
        <fullName evidence="8">Putative CDC50/LEM3 family</fullName>
    </submittedName>
</protein>
<dbReference type="PANTHER" id="PTHR10926">
    <property type="entry name" value="CELL CYCLE CONTROL PROTEIN 50"/>
    <property type="match status" value="1"/>
</dbReference>
<comment type="similarity">
    <text evidence="2">Belongs to the CDC50/LEM3 family.</text>
</comment>
<accession>A0A251RL99</accession>
<gene>
    <name evidence="8" type="ORF">HannXRQ_Chr17g0535781</name>
</gene>
<evidence type="ECO:0000256" key="2">
    <source>
        <dbReference type="ARBA" id="ARBA00009457"/>
    </source>
</evidence>
<evidence type="ECO:0000256" key="5">
    <source>
        <dbReference type="ARBA" id="ARBA00023136"/>
    </source>
</evidence>
<feature type="region of interest" description="Disordered" evidence="6">
    <location>
        <begin position="292"/>
        <end position="313"/>
    </location>
</feature>
<sequence>MKVSLKLEDQQQQDQNQTPILFKAKIPITVFGLPFLSAVSATHNHPSAAASDKLSLSLRTHFPSGPSLKLSYNTPTTTTTATTTAAVAPLTLTLKSGVSLSGSPNNSPLIISANFNFSPQNPNPNPNFTIKFTPKLGSFSVRKSIHSSVSNSSKNLNGWGSDGGENSFAFVPLDRPINWKELSVESVEKGSILKGIMVAADTELPVMNRVKVNLRWGVGVSSVSSGFDKPMPYLRVNKIKVERIDDVVEEKVEKKQGMDGEFEMLKGMYSWMSRELSDLQTENREMRRALEDVKSGQPLRQHNTYNGGGGKRAVTPTVEVSDGRIRKGKRRRTVARLMWRVNCREQLWLHLHNEPQYSRFTQQELPAWKPILTPKWIITSFVIIAILFTPTGLLCLWASERVVEIIDRYDDDCLPDSYSTDPDSFIQSNNTNKTCVRTLKVPRKMSAPIFIYYQLDNFYQNHRRYVKSRSDKQLRDPDEADETEDCKPINGNDDGPIVPCGLVAWSLFNDTYKFFKGNKAIDIDKKDIAWESDKKYKFGSNVYPKNFQKWELIGGGALDESKPLSEQEDLIVWMKTAALPTFRKLYGKINTDLEANETITVVIQNNYNTYVFGGEKKVALSTANWIGGKNDFFGISFLTIGGVCFFVAINFILLYVLKPRPLGDPSYLSWNRNQGAQ</sequence>
<dbReference type="GO" id="GO:0005794">
    <property type="term" value="C:Golgi apparatus"/>
    <property type="evidence" value="ECO:0000318"/>
    <property type="project" value="GO_Central"/>
</dbReference>
<evidence type="ECO:0000313" key="8">
    <source>
        <dbReference type="EMBL" id="OTF85052.1"/>
    </source>
</evidence>
<dbReference type="Proteomes" id="UP000215914">
    <property type="component" value="Chromosome 17"/>
</dbReference>
<dbReference type="STRING" id="4232.A0A251RL99"/>
<evidence type="ECO:0000256" key="4">
    <source>
        <dbReference type="ARBA" id="ARBA00022989"/>
    </source>
</evidence>
<name>A0A251RL99_HELAN</name>
<dbReference type="GO" id="GO:0005783">
    <property type="term" value="C:endoplasmic reticulum"/>
    <property type="evidence" value="ECO:0000318"/>
    <property type="project" value="GO_Central"/>
</dbReference>